<evidence type="ECO:0000256" key="3">
    <source>
        <dbReference type="SAM" id="MobiDB-lite"/>
    </source>
</evidence>
<feature type="non-terminal residue" evidence="5">
    <location>
        <position position="135"/>
    </location>
</feature>
<dbReference type="GO" id="GO:0046872">
    <property type="term" value="F:metal ion binding"/>
    <property type="evidence" value="ECO:0007669"/>
    <property type="project" value="UniProtKB-KW"/>
</dbReference>
<proteinExistence type="predicted"/>
<protein>
    <recommendedName>
        <fullName evidence="4">DDE Tnp4 domain-containing protein</fullName>
    </recommendedName>
</protein>
<accession>A0A7J6KMA4</accession>
<comment type="cofactor">
    <cofactor evidence="1">
        <name>a divalent metal cation</name>
        <dbReference type="ChEBI" id="CHEBI:60240"/>
    </cofactor>
</comment>
<dbReference type="Pfam" id="PF13359">
    <property type="entry name" value="DDE_Tnp_4"/>
    <property type="match status" value="1"/>
</dbReference>
<evidence type="ECO:0000313" key="5">
    <source>
        <dbReference type="EMBL" id="KAF4648120.1"/>
    </source>
</evidence>
<keyword evidence="6" id="KW-1185">Reference proteome</keyword>
<gene>
    <name evidence="5" type="ORF">FOL47_003697</name>
</gene>
<dbReference type="InterPro" id="IPR027806">
    <property type="entry name" value="HARBI1_dom"/>
</dbReference>
<dbReference type="Proteomes" id="UP000591131">
    <property type="component" value="Unassembled WGS sequence"/>
</dbReference>
<feature type="non-terminal residue" evidence="5">
    <location>
        <position position="1"/>
    </location>
</feature>
<feature type="domain" description="DDE Tnp4" evidence="4">
    <location>
        <begin position="1"/>
        <end position="62"/>
    </location>
</feature>
<evidence type="ECO:0000256" key="1">
    <source>
        <dbReference type="ARBA" id="ARBA00001968"/>
    </source>
</evidence>
<evidence type="ECO:0000256" key="2">
    <source>
        <dbReference type="ARBA" id="ARBA00022723"/>
    </source>
</evidence>
<dbReference type="AlphaFoldDB" id="A0A7J6KMA4"/>
<feature type="region of interest" description="Disordered" evidence="3">
    <location>
        <begin position="80"/>
        <end position="102"/>
    </location>
</feature>
<keyword evidence="2" id="KW-0479">Metal-binding</keyword>
<evidence type="ECO:0000259" key="4">
    <source>
        <dbReference type="Pfam" id="PF13359"/>
    </source>
</evidence>
<name>A0A7J6KMA4_PERCH</name>
<evidence type="ECO:0000313" key="6">
    <source>
        <dbReference type="Proteomes" id="UP000591131"/>
    </source>
</evidence>
<organism evidence="5 6">
    <name type="scientific">Perkinsus chesapeaki</name>
    <name type="common">Clam parasite</name>
    <name type="synonym">Perkinsus andrewsi</name>
    <dbReference type="NCBI Taxonomy" id="330153"/>
    <lineage>
        <taxon>Eukaryota</taxon>
        <taxon>Sar</taxon>
        <taxon>Alveolata</taxon>
        <taxon>Perkinsozoa</taxon>
        <taxon>Perkinsea</taxon>
        <taxon>Perkinsida</taxon>
        <taxon>Perkinsidae</taxon>
        <taxon>Perkinsus</taxon>
    </lineage>
</organism>
<dbReference type="OrthoDB" id="2430314at2759"/>
<dbReference type="EMBL" id="JAAPAO010002169">
    <property type="protein sequence ID" value="KAF4648120.1"/>
    <property type="molecule type" value="Genomic_DNA"/>
</dbReference>
<comment type="caution">
    <text evidence="5">The sequence shown here is derived from an EMBL/GenBank/DDBJ whole genome shotgun (WGS) entry which is preliminary data.</text>
</comment>
<sequence length="135" mass="14479">VVCSHSLEICSLSSRWGGSVHDSRVFRNSSLGRRLESGWRPDGLNLVLLGDSAYGSSAYFLTREPVVECSPLINKSSTIVTAGPGRSSKGASEGPRQTGENSMELTANAVRACVALRNFLIVHKAEQVEDVDSDL</sequence>
<reference evidence="5 6" key="1">
    <citation type="submission" date="2020-04" db="EMBL/GenBank/DDBJ databases">
        <title>Perkinsus chesapeaki whole genome sequence.</title>
        <authorList>
            <person name="Bogema D.R."/>
        </authorList>
    </citation>
    <scope>NUCLEOTIDE SEQUENCE [LARGE SCALE GENOMIC DNA]</scope>
    <source>
        <strain evidence="5">ATCC PRA-425</strain>
    </source>
</reference>